<dbReference type="Gene3D" id="3.40.50.150">
    <property type="entry name" value="Vaccinia Virus protein VP39"/>
    <property type="match status" value="1"/>
</dbReference>
<dbReference type="InterPro" id="IPR036867">
    <property type="entry name" value="R3H_dom_sf"/>
</dbReference>
<keyword evidence="3" id="KW-1185">Reference proteome</keyword>
<sequence>MAVVGTKSFERTLLRLHAEAEADLPPPILHTHPLARVASASPHLHLSWSQLHPSLHPQWLAKSENIRDARVRPAQHERTALRAERKARQVESLASLVAMLTAGRGAHIVDFAGGTGPLALPLAALLPWCVVTIVDVKRQSLALAETRAKQAGLQNVRLWLGDIKDFDQPFSVGMALHACGEATDLAMDVCIAASARFVLCPCCVGKLSRSASDPYKPNGTDSRVSYPRSAAVASCVSSEEYDALACAGDFADSEQVSGRRGALRRLCKAWLEHDRMLYAVERGYDCRVCRMHVEDASPKNHILFGWPRGQPPAEAVVSAMGHERADPTLASTTQLHQCVACDAEALAGVAGKAQSVLCGTGLLGTALATSEWSQTELDEMHSRLRRFKESAGAEGDHLVVSSSSSRQRRLVHWVAEFEGLLHRTEGKRNVVVKRP</sequence>
<gene>
    <name evidence="2" type="ORF">AB1Y20_011040</name>
</gene>
<organism evidence="2 3">
    <name type="scientific">Prymnesium parvum</name>
    <name type="common">Toxic golden alga</name>
    <dbReference type="NCBI Taxonomy" id="97485"/>
    <lineage>
        <taxon>Eukaryota</taxon>
        <taxon>Haptista</taxon>
        <taxon>Haptophyta</taxon>
        <taxon>Prymnesiophyceae</taxon>
        <taxon>Prymnesiales</taxon>
        <taxon>Prymnesiaceae</taxon>
        <taxon>Prymnesium</taxon>
    </lineage>
</organism>
<evidence type="ECO:0000259" key="1">
    <source>
        <dbReference type="PROSITE" id="PS51061"/>
    </source>
</evidence>
<reference evidence="2 3" key="1">
    <citation type="journal article" date="2024" name="Science">
        <title>Giant polyketide synthase enzymes in the biosynthesis of giant marine polyether toxins.</title>
        <authorList>
            <person name="Fallon T.R."/>
            <person name="Shende V.V."/>
            <person name="Wierzbicki I.H."/>
            <person name="Pendleton A.L."/>
            <person name="Watervoot N.F."/>
            <person name="Auber R.P."/>
            <person name="Gonzalez D.J."/>
            <person name="Wisecaver J.H."/>
            <person name="Moore B.S."/>
        </authorList>
    </citation>
    <scope>NUCLEOTIDE SEQUENCE [LARGE SCALE GENOMIC DNA]</scope>
    <source>
        <strain evidence="2 3">12B1</strain>
    </source>
</reference>
<dbReference type="Proteomes" id="UP001515480">
    <property type="component" value="Unassembled WGS sequence"/>
</dbReference>
<dbReference type="PROSITE" id="PS51061">
    <property type="entry name" value="R3H"/>
    <property type="match status" value="1"/>
</dbReference>
<dbReference type="PANTHER" id="PTHR13369:SF0">
    <property type="entry name" value="GLUTATHIONE S-TRANSFERASE C-TERMINAL DOMAIN-CONTAINING PROTEIN"/>
    <property type="match status" value="1"/>
</dbReference>
<dbReference type="Pfam" id="PF13679">
    <property type="entry name" value="Methyltransf_32"/>
    <property type="match status" value="1"/>
</dbReference>
<dbReference type="EMBL" id="JBGBPQ010000022">
    <property type="protein sequence ID" value="KAL1502969.1"/>
    <property type="molecule type" value="Genomic_DNA"/>
</dbReference>
<dbReference type="InterPro" id="IPR025714">
    <property type="entry name" value="Methyltranfer_dom"/>
</dbReference>
<comment type="caution">
    <text evidence="2">The sequence shown here is derived from an EMBL/GenBank/DDBJ whole genome shotgun (WGS) entry which is preliminary data.</text>
</comment>
<dbReference type="AlphaFoldDB" id="A0AB34IM44"/>
<dbReference type="GO" id="GO:0005737">
    <property type="term" value="C:cytoplasm"/>
    <property type="evidence" value="ECO:0007669"/>
    <property type="project" value="TreeGrafter"/>
</dbReference>
<dbReference type="PANTHER" id="PTHR13369">
    <property type="match status" value="1"/>
</dbReference>
<dbReference type="InterPro" id="IPR029063">
    <property type="entry name" value="SAM-dependent_MTases_sf"/>
</dbReference>
<proteinExistence type="predicted"/>
<protein>
    <recommendedName>
        <fullName evidence="1">R3H domain-containing protein</fullName>
    </recommendedName>
</protein>
<dbReference type="SUPFAM" id="SSF53335">
    <property type="entry name" value="S-adenosyl-L-methionine-dependent methyltransferases"/>
    <property type="match status" value="1"/>
</dbReference>
<accession>A0AB34IM44</accession>
<evidence type="ECO:0000313" key="2">
    <source>
        <dbReference type="EMBL" id="KAL1502969.1"/>
    </source>
</evidence>
<dbReference type="Gene3D" id="3.30.1370.50">
    <property type="entry name" value="R3H-like domain"/>
    <property type="match status" value="1"/>
</dbReference>
<dbReference type="SUPFAM" id="SSF82708">
    <property type="entry name" value="R3H domain"/>
    <property type="match status" value="1"/>
</dbReference>
<evidence type="ECO:0000313" key="3">
    <source>
        <dbReference type="Proteomes" id="UP001515480"/>
    </source>
</evidence>
<feature type="domain" description="R3H" evidence="1">
    <location>
        <begin position="374"/>
        <end position="435"/>
    </location>
</feature>
<dbReference type="GO" id="GO:0003676">
    <property type="term" value="F:nucleic acid binding"/>
    <property type="evidence" value="ECO:0007669"/>
    <property type="project" value="UniProtKB-UniRule"/>
</dbReference>
<name>A0AB34IM44_PRYPA</name>
<dbReference type="InterPro" id="IPR001374">
    <property type="entry name" value="R3H_dom"/>
</dbReference>